<dbReference type="EMBL" id="OCMY01000001">
    <property type="protein sequence ID" value="SOD39011.1"/>
    <property type="molecule type" value="Genomic_DNA"/>
</dbReference>
<evidence type="ECO:0008006" key="4">
    <source>
        <dbReference type="Google" id="ProtNLM"/>
    </source>
</evidence>
<dbReference type="Proteomes" id="UP000219271">
    <property type="component" value="Unassembled WGS sequence"/>
</dbReference>
<accession>A0A286BXX7</accession>
<feature type="coiled-coil region" evidence="1">
    <location>
        <begin position="137"/>
        <end position="164"/>
    </location>
</feature>
<feature type="coiled-coil region" evidence="1">
    <location>
        <begin position="46"/>
        <end position="80"/>
    </location>
</feature>
<dbReference type="AlphaFoldDB" id="A0A286BXX7"/>
<evidence type="ECO:0000313" key="2">
    <source>
        <dbReference type="EMBL" id="SOD39011.1"/>
    </source>
</evidence>
<sequence>MLTLRKSVSLTEWWKDCAKAMEEDSVMDYPISNTTRVFPPLIFDVGNKGDHQMEQLTKRVEQLEKNTQQIQTDVAVLTARSEHFSTKADIEKVRAEQGAMRVEIMGELGALEQRIDKKFERMEEKSELKFDKIDARFARIDEKFERVDQRFNQLEEKISAFNNSLTWKIMLPTCLLVLAWFVQNIVLKMS</sequence>
<organism evidence="2 3">
    <name type="scientific">Candidatus Pantoea floridensis</name>
    <dbReference type="NCBI Taxonomy" id="1938870"/>
    <lineage>
        <taxon>Bacteria</taxon>
        <taxon>Pseudomonadati</taxon>
        <taxon>Pseudomonadota</taxon>
        <taxon>Gammaproteobacteria</taxon>
        <taxon>Enterobacterales</taxon>
        <taxon>Erwiniaceae</taxon>
        <taxon>Pantoea</taxon>
    </lineage>
</organism>
<evidence type="ECO:0000256" key="1">
    <source>
        <dbReference type="SAM" id="Coils"/>
    </source>
</evidence>
<reference evidence="3" key="1">
    <citation type="submission" date="2017-09" db="EMBL/GenBank/DDBJ databases">
        <authorList>
            <person name="Varghese N."/>
            <person name="Submissions S."/>
        </authorList>
    </citation>
    <scope>NUCLEOTIDE SEQUENCE [LARGE SCALE GENOMIC DNA]</scope>
    <source>
        <strain evidence="3">JKS000234</strain>
    </source>
</reference>
<gene>
    <name evidence="2" type="ORF">SAMN06273570_3449</name>
</gene>
<evidence type="ECO:0000313" key="3">
    <source>
        <dbReference type="Proteomes" id="UP000219271"/>
    </source>
</evidence>
<proteinExistence type="predicted"/>
<protein>
    <recommendedName>
        <fullName evidence="4">DUF1640 domain-containing protein</fullName>
    </recommendedName>
</protein>
<name>A0A286BXX7_9GAMM</name>
<dbReference type="Gene3D" id="3.90.20.10">
    <property type="match status" value="1"/>
</dbReference>
<keyword evidence="1" id="KW-0175">Coiled coil</keyword>
<dbReference type="RefSeq" id="WP_320204490.1">
    <property type="nucleotide sequence ID" value="NZ_OCMY01000001.1"/>
</dbReference>
<keyword evidence="3" id="KW-1185">Reference proteome</keyword>